<reference evidence="6" key="2">
    <citation type="submission" date="2023-05" db="EMBL/GenBank/DDBJ databases">
        <authorList>
            <person name="Fouks B."/>
        </authorList>
    </citation>
    <scope>NUCLEOTIDE SEQUENCE</scope>
    <source>
        <strain evidence="6">Stay&amp;Tobe</strain>
        <tissue evidence="6">Testes</tissue>
    </source>
</reference>
<accession>A0AAD8EP65</accession>
<sequence length="290" mass="34428">MNKYTYAVKGHNNLLLRFEKPTRFSEGIASRLPEAYMKFWNEWKVQEPSPVHYIPEPGKWKRNPETGEVHPVQNTPIPLIYPKESYFGLWGGEGVIKGFQKRHRLRKRVPHYWFPTLYRNVIYSEILNKRMSTIVTHRTMQLIHKNYGLDHYILKTSACDLQSKLAMKLKRKMLLSLLKKDLYPDDEVKREEVYNTYKHYLENYSEEEIDWYGLTFFEAIDKQTRLEEAEKERNTVPLKTVYRSELIQKLQEAGIEAVNVALDEYEGKGSVRKSSWISKLNPFSSRKQDS</sequence>
<organism evidence="6 7">
    <name type="scientific">Diploptera punctata</name>
    <name type="common">Pacific beetle cockroach</name>
    <dbReference type="NCBI Taxonomy" id="6984"/>
    <lineage>
        <taxon>Eukaryota</taxon>
        <taxon>Metazoa</taxon>
        <taxon>Ecdysozoa</taxon>
        <taxon>Arthropoda</taxon>
        <taxon>Hexapoda</taxon>
        <taxon>Insecta</taxon>
        <taxon>Pterygota</taxon>
        <taxon>Neoptera</taxon>
        <taxon>Polyneoptera</taxon>
        <taxon>Dictyoptera</taxon>
        <taxon>Blattodea</taxon>
        <taxon>Blaberoidea</taxon>
        <taxon>Blaberidae</taxon>
        <taxon>Diplopterinae</taxon>
        <taxon>Diploptera</taxon>
    </lineage>
</organism>
<dbReference type="PANTHER" id="PTHR13528">
    <property type="entry name" value="39S RIBOSOMAL PROTEIN L28, MITOCHONDRIAL"/>
    <property type="match status" value="1"/>
</dbReference>
<dbReference type="PANTHER" id="PTHR13528:SF2">
    <property type="entry name" value="LARGE RIBOSOMAL SUBUNIT PROTEIN BL28M"/>
    <property type="match status" value="1"/>
</dbReference>
<evidence type="ECO:0000256" key="1">
    <source>
        <dbReference type="ARBA" id="ARBA00008760"/>
    </source>
</evidence>
<evidence type="ECO:0000256" key="3">
    <source>
        <dbReference type="ARBA" id="ARBA00023274"/>
    </source>
</evidence>
<evidence type="ECO:0000313" key="6">
    <source>
        <dbReference type="EMBL" id="KAJ9596969.1"/>
    </source>
</evidence>
<comment type="caution">
    <text evidence="6">The sequence shown here is derived from an EMBL/GenBank/DDBJ whole genome shotgun (WGS) entry which is preliminary data.</text>
</comment>
<name>A0AAD8EP65_DIPPU</name>
<dbReference type="AlphaFoldDB" id="A0AAD8EP65"/>
<dbReference type="SUPFAM" id="SSF143800">
    <property type="entry name" value="L28p-like"/>
    <property type="match status" value="1"/>
</dbReference>
<keyword evidence="3" id="KW-0687">Ribonucleoprotein</keyword>
<proteinExistence type="inferred from homology"/>
<protein>
    <recommendedName>
        <fullName evidence="4">Large ribosomal subunit protein bL28m</fullName>
    </recommendedName>
    <alternativeName>
        <fullName evidence="5">39S ribosomal protein L28, mitochondrial</fullName>
    </alternativeName>
</protein>
<reference evidence="6" key="1">
    <citation type="journal article" date="2023" name="IScience">
        <title>Live-bearing cockroach genome reveals convergent evolutionary mechanisms linked to viviparity in insects and beyond.</title>
        <authorList>
            <person name="Fouks B."/>
            <person name="Harrison M.C."/>
            <person name="Mikhailova A.A."/>
            <person name="Marchal E."/>
            <person name="English S."/>
            <person name="Carruthers M."/>
            <person name="Jennings E.C."/>
            <person name="Chiamaka E.L."/>
            <person name="Frigard R.A."/>
            <person name="Pippel M."/>
            <person name="Attardo G.M."/>
            <person name="Benoit J.B."/>
            <person name="Bornberg-Bauer E."/>
            <person name="Tobe S.S."/>
        </authorList>
    </citation>
    <scope>NUCLEOTIDE SEQUENCE</scope>
    <source>
        <strain evidence="6">Stay&amp;Tobe</strain>
    </source>
</reference>
<dbReference type="EMBL" id="JASPKZ010001952">
    <property type="protein sequence ID" value="KAJ9596969.1"/>
    <property type="molecule type" value="Genomic_DNA"/>
</dbReference>
<evidence type="ECO:0000256" key="4">
    <source>
        <dbReference type="ARBA" id="ARBA00035269"/>
    </source>
</evidence>
<dbReference type="GO" id="GO:0005762">
    <property type="term" value="C:mitochondrial large ribosomal subunit"/>
    <property type="evidence" value="ECO:0007669"/>
    <property type="project" value="TreeGrafter"/>
</dbReference>
<dbReference type="InterPro" id="IPR026569">
    <property type="entry name" value="Ribosomal_bL28"/>
</dbReference>
<evidence type="ECO:0000256" key="5">
    <source>
        <dbReference type="ARBA" id="ARBA00035538"/>
    </source>
</evidence>
<gene>
    <name evidence="6" type="ORF">L9F63_011999</name>
</gene>
<dbReference type="Proteomes" id="UP001233999">
    <property type="component" value="Unassembled WGS sequence"/>
</dbReference>
<keyword evidence="2" id="KW-0689">Ribosomal protein</keyword>
<dbReference type="InterPro" id="IPR034704">
    <property type="entry name" value="Ribosomal_bL28/bL31-like_sf"/>
</dbReference>
<keyword evidence="7" id="KW-1185">Reference proteome</keyword>
<comment type="similarity">
    <text evidence="1">Belongs to the bacterial ribosomal protein bL28 family.</text>
</comment>
<evidence type="ECO:0000256" key="2">
    <source>
        <dbReference type="ARBA" id="ARBA00022980"/>
    </source>
</evidence>
<evidence type="ECO:0000313" key="7">
    <source>
        <dbReference type="Proteomes" id="UP001233999"/>
    </source>
</evidence>
<dbReference type="GO" id="GO:0003735">
    <property type="term" value="F:structural constituent of ribosome"/>
    <property type="evidence" value="ECO:0007669"/>
    <property type="project" value="InterPro"/>
</dbReference>